<proteinExistence type="predicted"/>
<dbReference type="SUPFAM" id="SSF53649">
    <property type="entry name" value="Alkaline phosphatase-like"/>
    <property type="match status" value="1"/>
</dbReference>
<reference evidence="1 2" key="1">
    <citation type="submission" date="2018-04" db="EMBL/GenBank/DDBJ databases">
        <title>Bordetella sp. HZ20 isolated from seawater.</title>
        <authorList>
            <person name="Sun C."/>
        </authorList>
    </citation>
    <scope>NUCLEOTIDE SEQUENCE [LARGE SCALE GENOMIC DNA]</scope>
    <source>
        <strain evidence="1 2">HZ20</strain>
    </source>
</reference>
<dbReference type="Pfam" id="PF01663">
    <property type="entry name" value="Phosphodiest"/>
    <property type="match status" value="1"/>
</dbReference>
<dbReference type="GO" id="GO:0016787">
    <property type="term" value="F:hydrolase activity"/>
    <property type="evidence" value="ECO:0007669"/>
    <property type="project" value="UniProtKB-ARBA"/>
</dbReference>
<gene>
    <name evidence="1" type="ORF">DBV39_15355</name>
</gene>
<dbReference type="OrthoDB" id="9779418at2"/>
<keyword evidence="2" id="KW-1185">Reference proteome</keyword>
<evidence type="ECO:0000313" key="2">
    <source>
        <dbReference type="Proteomes" id="UP000244571"/>
    </source>
</evidence>
<dbReference type="Gene3D" id="3.40.720.10">
    <property type="entry name" value="Alkaline Phosphatase, subunit A"/>
    <property type="match status" value="2"/>
</dbReference>
<dbReference type="RefSeq" id="WP_108622289.1">
    <property type="nucleotide sequence ID" value="NZ_CP028901.1"/>
</dbReference>
<dbReference type="EMBL" id="CP028901">
    <property type="protein sequence ID" value="AWB34879.1"/>
    <property type="molecule type" value="Genomic_DNA"/>
</dbReference>
<protein>
    <submittedName>
        <fullName evidence="1">Alkaline phosphatase family protein</fullName>
    </submittedName>
</protein>
<sequence length="435" mass="47277">MLKKRGVVVICDSLRNDFVGQQTPVLNNLQQTATRFTNTKAVFPSTTRVSSASIATGCHPRQHGLLGNTMILSEPEGLITRSVGKPAFRQELFEATGHYLRVPTLAQRLQPMYTTAIYSNVSPGAAYFFDPENFGYVYHPAGSYAPGGSQITGSDALDIKPGADGDQEMTRRFCQRLLQDDTLGLAVLWLSEPDKSGHAQSLGNLAHRAAIEHAQDCVDKVLSVISTLRARGEDILLMVGSDHGMQTITHQVDIGEELVKAGFKASVTSRDLVVAPNGTSAILGFDDDYPHRDALLPWLGSQPWVGEYVYGESLADWGLPDESACRVAISLAGDESCNHLGIPGTSWYAFDPDTPKDMIGQGQHGGRHRYESHPFLMVQGKAFPEGLQISTPTSLVDYAPTILNHLSIEVSAMQGQPLQTLARINIEPHSHFIAS</sequence>
<organism evidence="1 2">
    <name type="scientific">Orrella marina</name>
    <dbReference type="NCBI Taxonomy" id="2163011"/>
    <lineage>
        <taxon>Bacteria</taxon>
        <taxon>Pseudomonadati</taxon>
        <taxon>Pseudomonadota</taxon>
        <taxon>Betaproteobacteria</taxon>
        <taxon>Burkholderiales</taxon>
        <taxon>Alcaligenaceae</taxon>
        <taxon>Orrella</taxon>
    </lineage>
</organism>
<dbReference type="AlphaFoldDB" id="A0A2R4XMD0"/>
<dbReference type="Proteomes" id="UP000244571">
    <property type="component" value="Chromosome"/>
</dbReference>
<dbReference type="InterPro" id="IPR002591">
    <property type="entry name" value="Phosphodiest/P_Trfase"/>
</dbReference>
<evidence type="ECO:0000313" key="1">
    <source>
        <dbReference type="EMBL" id="AWB34879.1"/>
    </source>
</evidence>
<dbReference type="PANTHER" id="PTHR10151">
    <property type="entry name" value="ECTONUCLEOTIDE PYROPHOSPHATASE/PHOSPHODIESTERASE"/>
    <property type="match status" value="1"/>
</dbReference>
<dbReference type="KEGG" id="boz:DBV39_15355"/>
<accession>A0A2R4XMD0</accession>
<dbReference type="PANTHER" id="PTHR10151:SF120">
    <property type="entry name" value="BIS(5'-ADENOSYL)-TRIPHOSPHATASE"/>
    <property type="match status" value="1"/>
</dbReference>
<name>A0A2R4XMD0_9BURK</name>
<dbReference type="InterPro" id="IPR017850">
    <property type="entry name" value="Alkaline_phosphatase_core_sf"/>
</dbReference>